<feature type="region of interest" description="Disordered" evidence="5">
    <location>
        <begin position="474"/>
        <end position="494"/>
    </location>
</feature>
<keyword evidence="3 6" id="KW-1133">Transmembrane helix</keyword>
<evidence type="ECO:0000256" key="6">
    <source>
        <dbReference type="SAM" id="Phobius"/>
    </source>
</evidence>
<feature type="transmembrane region" description="Helical" evidence="6">
    <location>
        <begin position="294"/>
        <end position="315"/>
    </location>
</feature>
<keyword evidence="11" id="KW-1185">Reference proteome</keyword>
<evidence type="ECO:0000256" key="3">
    <source>
        <dbReference type="ARBA" id="ARBA00022989"/>
    </source>
</evidence>
<dbReference type="PANTHER" id="PTHR37422">
    <property type="entry name" value="TEICHURONIC ACID BIOSYNTHESIS PROTEIN TUAE"/>
    <property type="match status" value="1"/>
</dbReference>
<keyword evidence="4 6" id="KW-0472">Membrane</keyword>
<evidence type="ECO:0000256" key="2">
    <source>
        <dbReference type="ARBA" id="ARBA00022692"/>
    </source>
</evidence>
<dbReference type="GeneID" id="95762928"/>
<dbReference type="AlphaFoldDB" id="A0A9W6CHL6"/>
<dbReference type="Proteomes" id="UP001245370">
    <property type="component" value="Unassembled WGS sequence"/>
</dbReference>
<dbReference type="PANTHER" id="PTHR37422:SF23">
    <property type="entry name" value="TEICHURONIC ACID BIOSYNTHESIS PROTEIN TUAE"/>
    <property type="match status" value="1"/>
</dbReference>
<comment type="subcellular location">
    <subcellularLocation>
        <location evidence="1">Membrane</location>
        <topology evidence="1">Multi-pass membrane protein</topology>
    </subcellularLocation>
</comment>
<name>A0A9W6CHL6_XANFL</name>
<feature type="transmembrane region" description="Helical" evidence="6">
    <location>
        <begin position="49"/>
        <end position="69"/>
    </location>
</feature>
<dbReference type="RefSeq" id="WP_281807447.1">
    <property type="nucleotide sequence ID" value="NZ_BSDO01000002.1"/>
</dbReference>
<keyword evidence="2 6" id="KW-0812">Transmembrane</keyword>
<feature type="transmembrane region" description="Helical" evidence="6">
    <location>
        <begin position="271"/>
        <end position="287"/>
    </location>
</feature>
<dbReference type="InterPro" id="IPR007016">
    <property type="entry name" value="O-antigen_ligase-rel_domated"/>
</dbReference>
<proteinExistence type="predicted"/>
<sequence length="494" mass="52787">MEVTDEAKADGSPEVRGRRRRARSLTDRMGFWVFLAMVILAPVPDGSVALLWVQVWTAFAAVSVLLISYRDVSRGAALVLGGLLIVLAAYALVAFLQSISPGPAPLAIWSETGKILGMEIPPLSGSVRHSPLLFLGRPLLAALVLTAAIIIGPDRRRADIVLRSIVGAACIYGFIGLVGFIFDSDSLRPFDQNGSLTTFFLNKNTSAIYLGSAALIVLALLLPPALVAVRENKPLSGLFSGEGGRRRTIAAFAGLFVLVLLPLTLSRAGVVLTLLAAIGAIVSKLRLRKRASIFKVAFGILVLLSLVYGVSGGAWRERQAKLGFDILGRYDAYEMMIGAIADRPLIGYGLGSFAESFPQFRTEDLGTLAVFDIGHSTPLELTFEGGIPLALVVFAFVALCGFLMVRGAIRRPSDPYILAGLLVGMIGLVHTSFDFPLQIPGFLIIYLSVVGLGLGRSFLPREERKLIRKRVLRRPGAPSAQDAAEAVPKAGPAT</sequence>
<feature type="transmembrane region" description="Helical" evidence="6">
    <location>
        <begin position="25"/>
        <end position="43"/>
    </location>
</feature>
<feature type="transmembrane region" description="Helical" evidence="6">
    <location>
        <begin position="207"/>
        <end position="229"/>
    </location>
</feature>
<feature type="transmembrane region" description="Helical" evidence="6">
    <location>
        <begin position="132"/>
        <end position="153"/>
    </location>
</feature>
<feature type="transmembrane region" description="Helical" evidence="6">
    <location>
        <begin position="416"/>
        <end position="433"/>
    </location>
</feature>
<evidence type="ECO:0000256" key="1">
    <source>
        <dbReference type="ARBA" id="ARBA00004141"/>
    </source>
</evidence>
<feature type="transmembrane region" description="Helical" evidence="6">
    <location>
        <begin position="160"/>
        <end position="182"/>
    </location>
</feature>
<dbReference type="EMBL" id="JAVDPY010000001">
    <property type="protein sequence ID" value="MDR6331742.1"/>
    <property type="molecule type" value="Genomic_DNA"/>
</dbReference>
<keyword evidence="9" id="KW-0436">Ligase</keyword>
<evidence type="ECO:0000313" key="8">
    <source>
        <dbReference type="EMBL" id="GLI22466.1"/>
    </source>
</evidence>
<evidence type="ECO:0000313" key="9">
    <source>
        <dbReference type="EMBL" id="MDR6331742.1"/>
    </source>
</evidence>
<evidence type="ECO:0000313" key="10">
    <source>
        <dbReference type="Proteomes" id="UP001144397"/>
    </source>
</evidence>
<feature type="transmembrane region" description="Helical" evidence="6">
    <location>
        <begin position="249"/>
        <end position="265"/>
    </location>
</feature>
<evidence type="ECO:0000313" key="11">
    <source>
        <dbReference type="Proteomes" id="UP001245370"/>
    </source>
</evidence>
<feature type="transmembrane region" description="Helical" evidence="6">
    <location>
        <begin position="439"/>
        <end position="459"/>
    </location>
</feature>
<feature type="transmembrane region" description="Helical" evidence="6">
    <location>
        <begin position="385"/>
        <end position="404"/>
    </location>
</feature>
<dbReference type="GO" id="GO:0016874">
    <property type="term" value="F:ligase activity"/>
    <property type="evidence" value="ECO:0007669"/>
    <property type="project" value="UniProtKB-KW"/>
</dbReference>
<feature type="domain" description="O-antigen ligase-related" evidence="7">
    <location>
        <begin position="253"/>
        <end position="393"/>
    </location>
</feature>
<reference evidence="9 11" key="2">
    <citation type="submission" date="2023-07" db="EMBL/GenBank/DDBJ databases">
        <title>Genomic Encyclopedia of Type Strains, Phase IV (KMG-IV): sequencing the most valuable type-strain genomes for metagenomic binning, comparative biology and taxonomic classification.</title>
        <authorList>
            <person name="Goeker M."/>
        </authorList>
    </citation>
    <scope>NUCLEOTIDE SEQUENCE [LARGE SCALE GENOMIC DNA]</scope>
    <source>
        <strain evidence="9 11">DSM 338</strain>
    </source>
</reference>
<protein>
    <submittedName>
        <fullName evidence="9">O-antigen ligase</fullName>
    </submittedName>
</protein>
<evidence type="ECO:0000259" key="7">
    <source>
        <dbReference type="Pfam" id="PF04932"/>
    </source>
</evidence>
<gene>
    <name evidence="9" type="ORF">GGQ86_000189</name>
    <name evidence="8" type="ORF">XFLAVUS301_21400</name>
</gene>
<evidence type="ECO:0000256" key="4">
    <source>
        <dbReference type="ARBA" id="ARBA00023136"/>
    </source>
</evidence>
<feature type="transmembrane region" description="Helical" evidence="6">
    <location>
        <begin position="76"/>
        <end position="96"/>
    </location>
</feature>
<reference evidence="8" key="1">
    <citation type="submission" date="2022-12" db="EMBL/GenBank/DDBJ databases">
        <title>Reference genome sequencing for broad-spectrum identification of bacterial and archaeal isolates by mass spectrometry.</title>
        <authorList>
            <person name="Sekiguchi Y."/>
            <person name="Tourlousse D.M."/>
        </authorList>
    </citation>
    <scope>NUCLEOTIDE SEQUENCE</scope>
    <source>
        <strain evidence="8">301</strain>
    </source>
</reference>
<dbReference type="InterPro" id="IPR051533">
    <property type="entry name" value="WaaL-like"/>
</dbReference>
<comment type="caution">
    <text evidence="8">The sequence shown here is derived from an EMBL/GenBank/DDBJ whole genome shotgun (WGS) entry which is preliminary data.</text>
</comment>
<evidence type="ECO:0000256" key="5">
    <source>
        <dbReference type="SAM" id="MobiDB-lite"/>
    </source>
</evidence>
<dbReference type="EMBL" id="BSDO01000002">
    <property type="protein sequence ID" value="GLI22466.1"/>
    <property type="molecule type" value="Genomic_DNA"/>
</dbReference>
<dbReference type="GO" id="GO:0016020">
    <property type="term" value="C:membrane"/>
    <property type="evidence" value="ECO:0007669"/>
    <property type="project" value="UniProtKB-SubCell"/>
</dbReference>
<dbReference type="Pfam" id="PF04932">
    <property type="entry name" value="Wzy_C"/>
    <property type="match status" value="1"/>
</dbReference>
<accession>A0A9W6CHL6</accession>
<dbReference type="Proteomes" id="UP001144397">
    <property type="component" value="Unassembled WGS sequence"/>
</dbReference>
<organism evidence="8 10">
    <name type="scientific">Xanthobacter flavus</name>
    <dbReference type="NCBI Taxonomy" id="281"/>
    <lineage>
        <taxon>Bacteria</taxon>
        <taxon>Pseudomonadati</taxon>
        <taxon>Pseudomonadota</taxon>
        <taxon>Alphaproteobacteria</taxon>
        <taxon>Hyphomicrobiales</taxon>
        <taxon>Xanthobacteraceae</taxon>
        <taxon>Xanthobacter</taxon>
    </lineage>
</organism>